<dbReference type="AlphaFoldDB" id="A0A8W8JAE6"/>
<evidence type="ECO:0000259" key="4">
    <source>
        <dbReference type="PROSITE" id="PS50119"/>
    </source>
</evidence>
<dbReference type="InterPro" id="IPR000315">
    <property type="entry name" value="Znf_B-box"/>
</dbReference>
<reference evidence="5" key="1">
    <citation type="submission" date="2022-08" db="UniProtKB">
        <authorList>
            <consortium name="EnsemblMetazoa"/>
        </authorList>
    </citation>
    <scope>IDENTIFICATION</scope>
    <source>
        <strain evidence="5">05x7-T-G4-1.051#20</strain>
    </source>
</reference>
<feature type="domain" description="B box-type" evidence="4">
    <location>
        <begin position="8"/>
        <end position="53"/>
    </location>
</feature>
<evidence type="ECO:0000256" key="1">
    <source>
        <dbReference type="PROSITE-ProRule" id="PRU00024"/>
    </source>
</evidence>
<evidence type="ECO:0000313" key="5">
    <source>
        <dbReference type="EnsemblMetazoa" id="G17547.1:cds"/>
    </source>
</evidence>
<evidence type="ECO:0000256" key="2">
    <source>
        <dbReference type="SAM" id="Coils"/>
    </source>
</evidence>
<keyword evidence="1" id="KW-0863">Zinc-finger</keyword>
<name>A0A8W8JAE6_MAGGI</name>
<dbReference type="SUPFAM" id="SSF57845">
    <property type="entry name" value="B-box zinc-binding domain"/>
    <property type="match status" value="1"/>
</dbReference>
<feature type="region of interest" description="Disordered" evidence="3">
    <location>
        <begin position="386"/>
        <end position="430"/>
    </location>
</feature>
<accession>A0A8W8JAE6</accession>
<feature type="domain" description="B box-type" evidence="4">
    <location>
        <begin position="65"/>
        <end position="102"/>
    </location>
</feature>
<dbReference type="GO" id="GO:0008270">
    <property type="term" value="F:zinc ion binding"/>
    <property type="evidence" value="ECO:0007669"/>
    <property type="project" value="UniProtKB-KW"/>
</dbReference>
<dbReference type="PANTHER" id="PTHR25462:SF291">
    <property type="entry name" value="E3 UBIQUITIN-PROTEIN LIGASE TRIM45"/>
    <property type="match status" value="1"/>
</dbReference>
<keyword evidence="6" id="KW-1185">Reference proteome</keyword>
<keyword evidence="1" id="KW-0479">Metal-binding</keyword>
<proteinExistence type="predicted"/>
<sequence length="457" mass="51611">MDSRTKAQDIYRCELCEENKVDMLCVVCPRKLCKSCVGNHLDDDPSSHKLIKYQDRNTTFVFPTCPTHSSERCKNFCQECDKAVCPSCISSDSHERHKFLKIFETFETRKKIILNDINELEEIVFTSYSSIVQQAESEATTLEEVYKALKQSIEDYRTKWHDEIDKIVNMLQNETDEMRDIQLKALNKHLLKVKELRSAIPEAIKMNKGLLHSPNVTKILSYKSRNSALKCYPQKLEVSIPKFILQPINGDLSAEMFAVIVGCSISENIEGYKKNKQNIRQRAFLDKPKIQSVLETEMKCLYKTVKVSKSTGKNADLAIQEWDWGSDPEHDEEKRHKVTGAIVPPQATVVGTVLWVPTRVTATTQGGNQVLTRALTLTCLPWYNPPGDNTPHRGSPPPKLALGTKGQAGPSCTNEVTPESSPALRMDTPQSFETDIREILLRGNPRIPPPPAQIVTV</sequence>
<dbReference type="GO" id="GO:0061630">
    <property type="term" value="F:ubiquitin protein ligase activity"/>
    <property type="evidence" value="ECO:0007669"/>
    <property type="project" value="TreeGrafter"/>
</dbReference>
<dbReference type="Pfam" id="PF00643">
    <property type="entry name" value="zf-B_box"/>
    <property type="match status" value="1"/>
</dbReference>
<dbReference type="PANTHER" id="PTHR25462">
    <property type="entry name" value="BONUS, ISOFORM C-RELATED"/>
    <property type="match status" value="1"/>
</dbReference>
<dbReference type="Proteomes" id="UP000005408">
    <property type="component" value="Unassembled WGS sequence"/>
</dbReference>
<feature type="compositionally biased region" description="Polar residues" evidence="3">
    <location>
        <begin position="410"/>
        <end position="420"/>
    </location>
</feature>
<dbReference type="EnsemblMetazoa" id="G17547.1">
    <property type="protein sequence ID" value="G17547.1:cds"/>
    <property type="gene ID" value="G17547"/>
</dbReference>
<dbReference type="CDD" id="cd19756">
    <property type="entry name" value="Bbox2"/>
    <property type="match status" value="1"/>
</dbReference>
<feature type="coiled-coil region" evidence="2">
    <location>
        <begin position="132"/>
        <end position="184"/>
    </location>
</feature>
<organism evidence="5 6">
    <name type="scientific">Magallana gigas</name>
    <name type="common">Pacific oyster</name>
    <name type="synonym">Crassostrea gigas</name>
    <dbReference type="NCBI Taxonomy" id="29159"/>
    <lineage>
        <taxon>Eukaryota</taxon>
        <taxon>Metazoa</taxon>
        <taxon>Spiralia</taxon>
        <taxon>Lophotrochozoa</taxon>
        <taxon>Mollusca</taxon>
        <taxon>Bivalvia</taxon>
        <taxon>Autobranchia</taxon>
        <taxon>Pteriomorphia</taxon>
        <taxon>Ostreida</taxon>
        <taxon>Ostreoidea</taxon>
        <taxon>Ostreidae</taxon>
        <taxon>Magallana</taxon>
    </lineage>
</organism>
<keyword evidence="1" id="KW-0862">Zinc</keyword>
<evidence type="ECO:0000313" key="6">
    <source>
        <dbReference type="Proteomes" id="UP000005408"/>
    </source>
</evidence>
<dbReference type="Gene3D" id="3.30.160.60">
    <property type="entry name" value="Classic Zinc Finger"/>
    <property type="match status" value="1"/>
</dbReference>
<dbReference type="PROSITE" id="PS50119">
    <property type="entry name" value="ZF_BBOX"/>
    <property type="match status" value="2"/>
</dbReference>
<keyword evidence="2" id="KW-0175">Coiled coil</keyword>
<evidence type="ECO:0000256" key="3">
    <source>
        <dbReference type="SAM" id="MobiDB-lite"/>
    </source>
</evidence>
<dbReference type="InterPro" id="IPR047153">
    <property type="entry name" value="TRIM45/56/19-like"/>
</dbReference>
<protein>
    <recommendedName>
        <fullName evidence="4">B box-type domain-containing protein</fullName>
    </recommendedName>
</protein>